<evidence type="ECO:0000313" key="2">
    <source>
        <dbReference type="EMBL" id="ASR52699.1"/>
    </source>
</evidence>
<evidence type="ECO:0000256" key="1">
    <source>
        <dbReference type="SAM" id="Coils"/>
    </source>
</evidence>
<proteinExistence type="predicted"/>
<dbReference type="GeneID" id="303487002"/>
<dbReference type="RefSeq" id="WP_117352901.1">
    <property type="nucleotide sequence ID" value="NZ_CP020083.1"/>
</dbReference>
<protein>
    <recommendedName>
        <fullName evidence="4">Methyltransferase</fullName>
    </recommendedName>
</protein>
<name>A0ABN5BAK1_9SPHN</name>
<dbReference type="Proteomes" id="UP000258016">
    <property type="component" value="Chromosome"/>
</dbReference>
<dbReference type="PANTHER" id="PTHR40036:SF1">
    <property type="entry name" value="MACROCIN O-METHYLTRANSFERASE"/>
    <property type="match status" value="1"/>
</dbReference>
<accession>A0ABN5BAK1</accession>
<evidence type="ECO:0000313" key="3">
    <source>
        <dbReference type="Proteomes" id="UP000258016"/>
    </source>
</evidence>
<dbReference type="Pfam" id="PF05711">
    <property type="entry name" value="TylF"/>
    <property type="match status" value="1"/>
</dbReference>
<dbReference type="Gene3D" id="3.40.50.150">
    <property type="entry name" value="Vaccinia Virus protein VP39"/>
    <property type="match status" value="1"/>
</dbReference>
<dbReference type="InterPro" id="IPR029063">
    <property type="entry name" value="SAM-dependent_MTases_sf"/>
</dbReference>
<dbReference type="PANTHER" id="PTHR40036">
    <property type="entry name" value="MACROCIN O-METHYLTRANSFERASE"/>
    <property type="match status" value="1"/>
</dbReference>
<feature type="coiled-coil region" evidence="1">
    <location>
        <begin position="54"/>
        <end position="81"/>
    </location>
</feature>
<sequence length="311" mass="34571">MAILQRRKVACAVPAPSPFSISVAPGGCFGHYVVMRSARILKRALAKVFPIAGVRMLEAELEESRRQNREYADRLAALDEQIVSAPDWISALGRNAHFLSETKFAAAWDVSAKANEAGWPDGVPDIRWRAHVALWAARNGASLEGDFVECGVHTGLLSLVICHAMDFADQPRRFFLFDTFDGIPLDRLSPSEHARAEHLNATLYRDVHDVAQQNFFPFPNAILVRGVLPESLEQAELGAIAYLSVDLNMAPSERAVIEALWDRIVPGAAILIDDYDWKGHEAQRDVWNRFAAERHQNIATLPTGQGLMIKR</sequence>
<evidence type="ECO:0008006" key="4">
    <source>
        <dbReference type="Google" id="ProtNLM"/>
    </source>
</evidence>
<organism evidence="2 3">
    <name type="scientific">Blastomonas fulva</name>
    <dbReference type="NCBI Taxonomy" id="1550728"/>
    <lineage>
        <taxon>Bacteria</taxon>
        <taxon>Pseudomonadati</taxon>
        <taxon>Pseudomonadota</taxon>
        <taxon>Alphaproteobacteria</taxon>
        <taxon>Sphingomonadales</taxon>
        <taxon>Sphingomonadaceae</taxon>
        <taxon>Blastomonas</taxon>
    </lineage>
</organism>
<dbReference type="InterPro" id="IPR008884">
    <property type="entry name" value="TylF_MeTrfase"/>
</dbReference>
<keyword evidence="1" id="KW-0175">Coiled coil</keyword>
<keyword evidence="3" id="KW-1185">Reference proteome</keyword>
<gene>
    <name evidence="2" type="ORF">B5J99_15550</name>
</gene>
<dbReference type="EMBL" id="CP020083">
    <property type="protein sequence ID" value="ASR52699.1"/>
    <property type="molecule type" value="Genomic_DNA"/>
</dbReference>
<reference evidence="2 3" key="1">
    <citation type="submission" date="2017-03" db="EMBL/GenBank/DDBJ databases">
        <title>Complete genome sequence of Blastomonas fulva degrading microcsystin LR.</title>
        <authorList>
            <person name="Lee H.-g."/>
            <person name="Jin L."/>
            <person name="oh H.-M."/>
        </authorList>
    </citation>
    <scope>NUCLEOTIDE SEQUENCE [LARGE SCALE GENOMIC DNA]</scope>
    <source>
        <strain evidence="2 3">T2</strain>
    </source>
</reference>